<organism evidence="1 2">
    <name type="scientific">Gracilariopsis chorda</name>
    <dbReference type="NCBI Taxonomy" id="448386"/>
    <lineage>
        <taxon>Eukaryota</taxon>
        <taxon>Rhodophyta</taxon>
        <taxon>Florideophyceae</taxon>
        <taxon>Rhodymeniophycidae</taxon>
        <taxon>Gracilariales</taxon>
        <taxon>Gracilariaceae</taxon>
        <taxon>Gracilariopsis</taxon>
    </lineage>
</organism>
<protein>
    <submittedName>
        <fullName evidence="1">Uncharacterized protein</fullName>
    </submittedName>
</protein>
<evidence type="ECO:0000313" key="2">
    <source>
        <dbReference type="Proteomes" id="UP000247409"/>
    </source>
</evidence>
<accession>A0A2V3ISH3</accession>
<dbReference type="AlphaFoldDB" id="A0A2V3ISH3"/>
<dbReference type="EMBL" id="NBIV01000072">
    <property type="protein sequence ID" value="PXF45054.1"/>
    <property type="molecule type" value="Genomic_DNA"/>
</dbReference>
<gene>
    <name evidence="1" type="ORF">BWQ96_05195</name>
</gene>
<reference evidence="1 2" key="1">
    <citation type="journal article" date="2018" name="Mol. Biol. Evol.">
        <title>Analysis of the draft genome of the red seaweed Gracilariopsis chorda provides insights into genome size evolution in Rhodophyta.</title>
        <authorList>
            <person name="Lee J."/>
            <person name="Yang E.C."/>
            <person name="Graf L."/>
            <person name="Yang J.H."/>
            <person name="Qiu H."/>
            <person name="Zel Zion U."/>
            <person name="Chan C.X."/>
            <person name="Stephens T.G."/>
            <person name="Weber A.P.M."/>
            <person name="Boo G.H."/>
            <person name="Boo S.M."/>
            <person name="Kim K.M."/>
            <person name="Shin Y."/>
            <person name="Jung M."/>
            <person name="Lee S.J."/>
            <person name="Yim H.S."/>
            <person name="Lee J.H."/>
            <person name="Bhattacharya D."/>
            <person name="Yoon H.S."/>
        </authorList>
    </citation>
    <scope>NUCLEOTIDE SEQUENCE [LARGE SCALE GENOMIC DNA]</scope>
    <source>
        <strain evidence="1 2">SKKU-2015</strain>
        <tissue evidence="1">Whole body</tissue>
    </source>
</reference>
<proteinExistence type="predicted"/>
<keyword evidence="2" id="KW-1185">Reference proteome</keyword>
<dbReference type="Proteomes" id="UP000247409">
    <property type="component" value="Unassembled WGS sequence"/>
</dbReference>
<evidence type="ECO:0000313" key="1">
    <source>
        <dbReference type="EMBL" id="PXF45054.1"/>
    </source>
</evidence>
<comment type="caution">
    <text evidence="1">The sequence shown here is derived from an EMBL/GenBank/DDBJ whole genome shotgun (WGS) entry which is preliminary data.</text>
</comment>
<name>A0A2V3ISH3_9FLOR</name>
<sequence>MAGRRVMCGLEVAISLQPKLGCQNSPENSQDLQFGGVCEFLQTGDVEELID</sequence>